<feature type="region of interest" description="Disordered" evidence="4">
    <location>
        <begin position="89"/>
        <end position="113"/>
    </location>
</feature>
<name>A0A8K0QYC2_9PLEO</name>
<feature type="compositionally biased region" description="Polar residues" evidence="4">
    <location>
        <begin position="1211"/>
        <end position="1220"/>
    </location>
</feature>
<dbReference type="PROSITE" id="PS50172">
    <property type="entry name" value="BRCT"/>
    <property type="match status" value="1"/>
</dbReference>
<keyword evidence="2" id="KW-0227">DNA damage</keyword>
<feature type="compositionally biased region" description="Polar residues" evidence="4">
    <location>
        <begin position="786"/>
        <end position="795"/>
    </location>
</feature>
<evidence type="ECO:0000259" key="5">
    <source>
        <dbReference type="PROSITE" id="PS50172"/>
    </source>
</evidence>
<dbReference type="Proteomes" id="UP000813461">
    <property type="component" value="Unassembled WGS sequence"/>
</dbReference>
<dbReference type="InterPro" id="IPR041297">
    <property type="entry name" value="Crb2_Tudor"/>
</dbReference>
<comment type="subcellular location">
    <subcellularLocation>
        <location evidence="1">Nucleus</location>
    </subcellularLocation>
</comment>
<feature type="compositionally biased region" description="Acidic residues" evidence="4">
    <location>
        <begin position="668"/>
        <end position="686"/>
    </location>
</feature>
<gene>
    <name evidence="6" type="ORF">FB567DRAFT_501843</name>
</gene>
<dbReference type="SMART" id="SM00292">
    <property type="entry name" value="BRCT"/>
    <property type="match status" value="1"/>
</dbReference>
<keyword evidence="3" id="KW-0539">Nucleus</keyword>
<feature type="compositionally biased region" description="Basic and acidic residues" evidence="4">
    <location>
        <begin position="624"/>
        <end position="644"/>
    </location>
</feature>
<feature type="region of interest" description="Disordered" evidence="4">
    <location>
        <begin position="1211"/>
        <end position="1235"/>
    </location>
</feature>
<feature type="region of interest" description="Disordered" evidence="4">
    <location>
        <begin position="303"/>
        <end position="358"/>
    </location>
</feature>
<evidence type="ECO:0000313" key="7">
    <source>
        <dbReference type="Proteomes" id="UP000813461"/>
    </source>
</evidence>
<evidence type="ECO:0000256" key="1">
    <source>
        <dbReference type="ARBA" id="ARBA00004123"/>
    </source>
</evidence>
<evidence type="ECO:0000313" key="6">
    <source>
        <dbReference type="EMBL" id="KAH7079627.1"/>
    </source>
</evidence>
<feature type="region of interest" description="Disordered" evidence="4">
    <location>
        <begin position="397"/>
        <end position="1060"/>
    </location>
</feature>
<feature type="compositionally biased region" description="Polar residues" evidence="4">
    <location>
        <begin position="984"/>
        <end position="1013"/>
    </location>
</feature>
<dbReference type="GO" id="GO:0005634">
    <property type="term" value="C:nucleus"/>
    <property type="evidence" value="ECO:0007669"/>
    <property type="project" value="UniProtKB-SubCell"/>
</dbReference>
<sequence length="1565" mass="170281">MAESQASTCLDERLFDDPSQLSQLLRQRAGSDKQLHFTTSSSESRQTIAAASPLTFAIPPQPHRAAAQLPTAPPLFDHAPSQRRVAAARHVKPRLPTHHSAPTSTEPVKEKEGAHKMHRSFAGMDAPGDTQPDSQIYREWTSGIFGDSAVMQSMAIPDPKSLFSEHVEDDDGDSPTDGIELVESSQDNHSPGVTSPTVIHDDDILGALPMGQYAATSPLKFETPAIAGRKRDNSGHTLSSAVRTNTTPSTVASVAAFPGFGFGAIAPMSLTQLYQNTQAPTSPAQADGAEDAAFTRPSPNFTHVRHSSPVPALSSPIKALCNETPRNDPVMRSSSEPRAEYVSMKESQERRRRTTREQHVRLVQEDSWEMPSAAQLRAQKKKNREELERKAAMSFAHITAPAPLSPGSIKKRTANAKFTPPRESRTTRPVTPPGENCAEVYDDEDSPDELSQNVPSTARTVVKHNSRDNNVLVPKTSSHPTRPQSAPSPRHSSQGPTPSSQLQRESHFQAPMSQPPARTLAPQSSRESVAVMDSQPDATADYDSVPRPKSLRFPSSPSTNQYSINQTTMATKTGYTSQVLSSSMPPGPPPKSSPDEVEEDVTPEAGERVPSSPPIMGPDDDLTYDEHERTYDEYAEDGAIRDSTEPQVVGEDDAMVDDEDLPLTKPDPDDEDDSEARDVDMEDEQLDLVQPQKVEPFTDQEAPESLEQERTNEDLSEQEDQVQSPLPTAKAKPDAKASPRPPRVQRQDTVPETDALEETQPSFFPVSEHEHKTGVHDQLAQGSEALDQTNSTEPFQTAREEPSGSQGQIPPSSPIEGGSDAIRTGERLRSLQDIHNLPETQQSNVEEEIEMPRLSGLNENDENDVMSDSSPAPPSAKRRKVTYTAKRNIFRSPLKPAPAEVKPTRQPSPTAPEVQQAPTSSPPTASAQDRETRGALAAVHARADAQAPYSRRAALKQKEVPRPSRMQGRKKGTLKAVSKELLMSLSSPVNSPSKQKSTSNGRSSTPVTPTKSRGSWAPADSDTAMIDTNEERDELADTTPEVEQVKPQVRSVSDHGEAPSGEFLVPNRVLASWPGSHFYPATCIGRGSGRQLQIRFDDGNITSLEASQVRALDLRPGDHVKVDAAGMKRHTYVVVGFKDKSVIAVMNEEFPITDRYGYTTIVLEEKPRDSLPAGKTIPATTPIAVPIGSVYLTTQLWTRLRDRSFNYSTLPSPSKSTSRIGTPIPAVDGTATPSFTRRGVTAPSLLRDVTGRAASVASTSTRSGSGAFSNMAFVLTSTAADVDKEAMAKIIRSNGGHILEQGFHELFESESGDTPSSSQSRRRSASVAQAGAELSLKQQYKDLGFVALISDSHSRSTKYIQALALNVPCLHLRWIEDSLNAARAVPFARYLLPAGVSKFLDPNGVVRSRTMTVYDPAADDLSFAQIVSNRDLLLHKQSVLLVTGKSKKEIEKRQPFIFLTHALGAANVGRCADLTAAADMLQDSQWDWIYVDNGEQNVADAAAELFGTGKPVTSGKSKKSKKRKRDETEEKEELVARGEVNGKRVRITCSEFVIQSLILGALVEE</sequence>
<organism evidence="6 7">
    <name type="scientific">Paraphoma chrysanthemicola</name>
    <dbReference type="NCBI Taxonomy" id="798071"/>
    <lineage>
        <taxon>Eukaryota</taxon>
        <taxon>Fungi</taxon>
        <taxon>Dikarya</taxon>
        <taxon>Ascomycota</taxon>
        <taxon>Pezizomycotina</taxon>
        <taxon>Dothideomycetes</taxon>
        <taxon>Pleosporomycetidae</taxon>
        <taxon>Pleosporales</taxon>
        <taxon>Pleosporineae</taxon>
        <taxon>Phaeosphaeriaceae</taxon>
        <taxon>Paraphoma</taxon>
    </lineage>
</organism>
<dbReference type="FunFam" id="3.40.50.10190:FF:000083">
    <property type="entry name" value="DNA damage repair protein (Rad9)"/>
    <property type="match status" value="1"/>
</dbReference>
<dbReference type="GO" id="GO:0042393">
    <property type="term" value="F:histone binding"/>
    <property type="evidence" value="ECO:0007669"/>
    <property type="project" value="TreeGrafter"/>
</dbReference>
<evidence type="ECO:0000256" key="3">
    <source>
        <dbReference type="ARBA" id="ARBA00023242"/>
    </source>
</evidence>
<dbReference type="InterPro" id="IPR047252">
    <property type="entry name" value="TP53BP1-like"/>
</dbReference>
<keyword evidence="7" id="KW-1185">Reference proteome</keyword>
<dbReference type="Gene3D" id="2.30.30.140">
    <property type="match status" value="1"/>
</dbReference>
<dbReference type="Gene3D" id="3.40.50.10190">
    <property type="entry name" value="BRCT domain"/>
    <property type="match status" value="1"/>
</dbReference>
<evidence type="ECO:0000256" key="2">
    <source>
        <dbReference type="ARBA" id="ARBA00022763"/>
    </source>
</evidence>
<dbReference type="EMBL" id="JAGMVJ010000016">
    <property type="protein sequence ID" value="KAH7079627.1"/>
    <property type="molecule type" value="Genomic_DNA"/>
</dbReference>
<dbReference type="GO" id="GO:0045944">
    <property type="term" value="P:positive regulation of transcription by RNA polymerase II"/>
    <property type="evidence" value="ECO:0007669"/>
    <property type="project" value="TreeGrafter"/>
</dbReference>
<dbReference type="PANTHER" id="PTHR15321">
    <property type="entry name" value="TUMOR SUPPRESSOR P53-BINDING PROTEIN 1"/>
    <property type="match status" value="1"/>
</dbReference>
<dbReference type="InterPro" id="IPR047249">
    <property type="entry name" value="BRCT_p53bp1-like_rpt1"/>
</dbReference>
<feature type="compositionally biased region" description="Polar residues" evidence="4">
    <location>
        <begin position="916"/>
        <end position="927"/>
    </location>
</feature>
<dbReference type="InterPro" id="IPR036420">
    <property type="entry name" value="BRCT_dom_sf"/>
</dbReference>
<comment type="caution">
    <text evidence="6">The sequence shown here is derived from an EMBL/GenBank/DDBJ whole genome shotgun (WGS) entry which is preliminary data.</text>
</comment>
<dbReference type="InterPro" id="IPR001357">
    <property type="entry name" value="BRCT_dom"/>
</dbReference>
<proteinExistence type="predicted"/>
<dbReference type="GO" id="GO:0000077">
    <property type="term" value="P:DNA damage checkpoint signaling"/>
    <property type="evidence" value="ECO:0007669"/>
    <property type="project" value="TreeGrafter"/>
</dbReference>
<dbReference type="PANTHER" id="PTHR15321:SF3">
    <property type="entry name" value="TP53-BINDING PROTEIN 1"/>
    <property type="match status" value="1"/>
</dbReference>
<feature type="region of interest" description="Disordered" evidence="4">
    <location>
        <begin position="1510"/>
        <end position="1533"/>
    </location>
</feature>
<feature type="domain" description="BRCT" evidence="5">
    <location>
        <begin position="1263"/>
        <end position="1392"/>
    </location>
</feature>
<protein>
    <recommendedName>
        <fullName evidence="5">BRCT domain-containing protein</fullName>
    </recommendedName>
</protein>
<feature type="compositionally biased region" description="Basic and acidic residues" evidence="4">
    <location>
        <begin position="823"/>
        <end position="832"/>
    </location>
</feature>
<dbReference type="SUPFAM" id="SSF52113">
    <property type="entry name" value="BRCT domain"/>
    <property type="match status" value="1"/>
</dbReference>
<feature type="compositionally biased region" description="Acidic residues" evidence="4">
    <location>
        <begin position="650"/>
        <end position="661"/>
    </location>
</feature>
<feature type="compositionally biased region" description="Polar residues" evidence="4">
    <location>
        <begin position="553"/>
        <end position="580"/>
    </location>
</feature>
<feature type="compositionally biased region" description="Polar residues" evidence="4">
    <location>
        <begin position="449"/>
        <end position="459"/>
    </location>
</feature>
<reference evidence="6" key="1">
    <citation type="journal article" date="2021" name="Nat. Commun.">
        <title>Genetic determinants of endophytism in the Arabidopsis root mycobiome.</title>
        <authorList>
            <person name="Mesny F."/>
            <person name="Miyauchi S."/>
            <person name="Thiergart T."/>
            <person name="Pickel B."/>
            <person name="Atanasova L."/>
            <person name="Karlsson M."/>
            <person name="Huettel B."/>
            <person name="Barry K.W."/>
            <person name="Haridas S."/>
            <person name="Chen C."/>
            <person name="Bauer D."/>
            <person name="Andreopoulos W."/>
            <person name="Pangilinan J."/>
            <person name="LaButti K."/>
            <person name="Riley R."/>
            <person name="Lipzen A."/>
            <person name="Clum A."/>
            <person name="Drula E."/>
            <person name="Henrissat B."/>
            <person name="Kohler A."/>
            <person name="Grigoriev I.V."/>
            <person name="Martin F.M."/>
            <person name="Hacquard S."/>
        </authorList>
    </citation>
    <scope>NUCLEOTIDE SEQUENCE</scope>
    <source>
        <strain evidence="6">MPI-SDFR-AT-0120</strain>
    </source>
</reference>
<evidence type="ECO:0000256" key="4">
    <source>
        <dbReference type="SAM" id="MobiDB-lite"/>
    </source>
</evidence>
<accession>A0A8K0QYC2</accession>
<feature type="compositionally biased region" description="Polar residues" evidence="4">
    <location>
        <begin position="475"/>
        <end position="503"/>
    </location>
</feature>
<dbReference type="Pfam" id="PF18115">
    <property type="entry name" value="Tudor_3"/>
    <property type="match status" value="1"/>
</dbReference>
<feature type="compositionally biased region" description="Polar residues" evidence="4">
    <location>
        <begin position="183"/>
        <end position="196"/>
    </location>
</feature>
<feature type="region of interest" description="Disordered" evidence="4">
    <location>
        <begin position="162"/>
        <end position="196"/>
    </location>
</feature>
<dbReference type="CDD" id="cd17745">
    <property type="entry name" value="BRCT_p53bp1_rpt1"/>
    <property type="match status" value="1"/>
</dbReference>
<dbReference type="OrthoDB" id="129353at2759"/>